<dbReference type="GO" id="GO:0005776">
    <property type="term" value="C:autophagosome"/>
    <property type="evidence" value="ECO:0007669"/>
    <property type="project" value="TreeGrafter"/>
</dbReference>
<dbReference type="GO" id="GO:0006869">
    <property type="term" value="P:lipid transport"/>
    <property type="evidence" value="ECO:0007669"/>
    <property type="project" value="UniProtKB-KW"/>
</dbReference>
<feature type="region of interest" description="Disordered" evidence="19">
    <location>
        <begin position="762"/>
        <end position="824"/>
    </location>
</feature>
<evidence type="ECO:0000256" key="4">
    <source>
        <dbReference type="ARBA" id="ARBA00004653"/>
    </source>
</evidence>
<comment type="function">
    <text evidence="18">Phospholipid scramblase involved in autophagy. Cycles between the preautophagosomal structure/phagophore assembly site (PAS) and the cytoplasmic vesicle pool and supplies membrane for the growing autophagosome. Lipid scramblase activity plays a key role in preautophagosomal structure/phagophore assembly by distributing the phospholipids that arrive through ATG2 from the cytoplasmic to the luminal leaflet of the bilayer, thereby driving autophagosomal membrane expansion.</text>
</comment>
<evidence type="ECO:0000256" key="16">
    <source>
        <dbReference type="ARBA" id="ARBA00024621"/>
    </source>
</evidence>
<evidence type="ECO:0000256" key="19">
    <source>
        <dbReference type="SAM" id="MobiDB-lite"/>
    </source>
</evidence>
<protein>
    <recommendedName>
        <fullName evidence="6 18">Autophagy-related protein 9</fullName>
    </recommendedName>
</protein>
<dbReference type="STRING" id="90262.A0A1X2IGY1"/>
<dbReference type="Pfam" id="PF04109">
    <property type="entry name" value="ATG9"/>
    <property type="match status" value="1"/>
</dbReference>
<dbReference type="GO" id="GO:0034727">
    <property type="term" value="P:piecemeal microautophagy of the nucleus"/>
    <property type="evidence" value="ECO:0007669"/>
    <property type="project" value="TreeGrafter"/>
</dbReference>
<gene>
    <name evidence="20" type="ORF">BCR42DRAFT_451290</name>
</gene>
<keyword evidence="10 18" id="KW-0072">Autophagy</keyword>
<evidence type="ECO:0000256" key="5">
    <source>
        <dbReference type="ARBA" id="ARBA00006185"/>
    </source>
</evidence>
<keyword evidence="8 18" id="KW-0812">Transmembrane</keyword>
<keyword evidence="21" id="KW-1185">Reference proteome</keyword>
<evidence type="ECO:0000256" key="13">
    <source>
        <dbReference type="ARBA" id="ARBA00023136"/>
    </source>
</evidence>
<feature type="transmembrane region" description="Helical" evidence="18">
    <location>
        <begin position="365"/>
        <end position="389"/>
    </location>
</feature>
<feature type="compositionally biased region" description="Polar residues" evidence="19">
    <location>
        <begin position="1"/>
        <end position="10"/>
    </location>
</feature>
<feature type="transmembrane region" description="Helical" evidence="18">
    <location>
        <begin position="161"/>
        <end position="184"/>
    </location>
</feature>
<name>A0A1X2IGY1_9FUNG</name>
<comment type="caution">
    <text evidence="20">The sequence shown here is derived from an EMBL/GenBank/DDBJ whole genome shotgun (WGS) entry which is preliminary data.</text>
</comment>
<evidence type="ECO:0000256" key="9">
    <source>
        <dbReference type="ARBA" id="ARBA00022989"/>
    </source>
</evidence>
<evidence type="ECO:0000256" key="14">
    <source>
        <dbReference type="ARBA" id="ARBA00024479"/>
    </source>
</evidence>
<evidence type="ECO:0000256" key="3">
    <source>
        <dbReference type="ARBA" id="ARBA00004511"/>
    </source>
</evidence>
<evidence type="ECO:0000256" key="8">
    <source>
        <dbReference type="ARBA" id="ARBA00022692"/>
    </source>
</evidence>
<feature type="compositionally biased region" description="Acidic residues" evidence="19">
    <location>
        <begin position="693"/>
        <end position="703"/>
    </location>
</feature>
<dbReference type="GO" id="GO:0005789">
    <property type="term" value="C:endoplasmic reticulum membrane"/>
    <property type="evidence" value="ECO:0007669"/>
    <property type="project" value="UniProtKB-SubCell"/>
</dbReference>
<dbReference type="GO" id="GO:0000139">
    <property type="term" value="C:Golgi membrane"/>
    <property type="evidence" value="ECO:0007669"/>
    <property type="project" value="UniProtKB-SubCell"/>
</dbReference>
<feature type="transmembrane region" description="Helical" evidence="18">
    <location>
        <begin position="484"/>
        <end position="501"/>
    </location>
</feature>
<evidence type="ECO:0000256" key="7">
    <source>
        <dbReference type="ARBA" id="ARBA00022448"/>
    </source>
</evidence>
<evidence type="ECO:0000313" key="20">
    <source>
        <dbReference type="EMBL" id="ORZ16327.1"/>
    </source>
</evidence>
<dbReference type="PANTHER" id="PTHR13038">
    <property type="entry name" value="APG9 AUTOPHAGY 9"/>
    <property type="match status" value="1"/>
</dbReference>
<feature type="transmembrane region" description="Helical" evidence="18">
    <location>
        <begin position="450"/>
        <end position="472"/>
    </location>
</feature>
<dbReference type="GO" id="GO:0000422">
    <property type="term" value="P:autophagy of mitochondrion"/>
    <property type="evidence" value="ECO:0007669"/>
    <property type="project" value="TreeGrafter"/>
</dbReference>
<accession>A0A1X2IGY1</accession>
<evidence type="ECO:0000256" key="12">
    <source>
        <dbReference type="ARBA" id="ARBA00023055"/>
    </source>
</evidence>
<comment type="catalytic activity">
    <reaction evidence="16">
        <text>a 1,2-diacyl-sn-glycero-3-phospho-(1D-myo-inositol-3-phosphate)(in) = a 1,2-diacyl-sn-glycero-3-phospho-(1D-myo-inositol-3-phosphate)(out)</text>
        <dbReference type="Rhea" id="RHEA:67920"/>
        <dbReference type="ChEBI" id="CHEBI:58088"/>
    </reaction>
</comment>
<keyword evidence="12 18" id="KW-0445">Lipid transport</keyword>
<reference evidence="20 21" key="1">
    <citation type="submission" date="2016-07" db="EMBL/GenBank/DDBJ databases">
        <title>Pervasive Adenine N6-methylation of Active Genes in Fungi.</title>
        <authorList>
            <consortium name="DOE Joint Genome Institute"/>
            <person name="Mondo S.J."/>
            <person name="Dannebaum R.O."/>
            <person name="Kuo R.C."/>
            <person name="Labutti K."/>
            <person name="Haridas S."/>
            <person name="Kuo A."/>
            <person name="Salamov A."/>
            <person name="Ahrendt S.R."/>
            <person name="Lipzen A."/>
            <person name="Sullivan W."/>
            <person name="Andreopoulos W.B."/>
            <person name="Clum A."/>
            <person name="Lindquist E."/>
            <person name="Daum C."/>
            <person name="Ramamoorthy G.K."/>
            <person name="Gryganskyi A."/>
            <person name="Culley D."/>
            <person name="Magnuson J.K."/>
            <person name="James T.Y."/>
            <person name="O'Malley M.A."/>
            <person name="Stajich J.E."/>
            <person name="Spatafora J.W."/>
            <person name="Visel A."/>
            <person name="Grigoriev I.V."/>
        </authorList>
    </citation>
    <scope>NUCLEOTIDE SEQUENCE [LARGE SCALE GENOMIC DNA]</scope>
    <source>
        <strain evidence="20 21">NRRL 1336</strain>
    </source>
</reference>
<comment type="catalytic activity">
    <reaction evidence="14">
        <text>a 1,2-diacyl-sn-glycero-3-phospho-L-serine(in) = a 1,2-diacyl-sn-glycero-3-phospho-L-serine(out)</text>
        <dbReference type="Rhea" id="RHEA:38663"/>
        <dbReference type="ChEBI" id="CHEBI:57262"/>
    </reaction>
</comment>
<keyword evidence="9 18" id="KW-1133">Transmembrane helix</keyword>
<keyword evidence="7 18" id="KW-0813">Transport</keyword>
<evidence type="ECO:0000256" key="18">
    <source>
        <dbReference type="RuleBase" id="RU364027"/>
    </source>
</evidence>
<sequence length="850" mass="99234">MAESSLLHSQLSDEEIDMDAISTKRMGKRPIISSPLANRPRFLPQHRYQQLHQYSSNISDGEDDDDESDLEAPASLLVEKPQQQQQQEELRHHQPSTSTRKRTTWQEDKQYTSTGSTQTKVSTLDRTMWRWTNVENMDDFFQKVYNYYQGKGLYCILMARLLNLLVLAFLIFYSTFLVGCVNYSEIPNRHSLSEVIIPHCYSRLSSSTFLFLTMFIIWWTWQAIRFLRDIPSLNEMYNFYHHLLEIPDKDMQTVSWQQILARIVDIRETNPNTARSSPLRLNEHDVANRIMRKDNYLIALFNKDVLNITIPLPYLRHKYMFTRDLEWNLSFCVLSYVFDERGQVRKRFLRQKNRPLLVAGLRRRFIFMALLNLVFTPFILVYLVVYFFFRYFEEFRKNPSEIGSRSYSPFAKWKFREFNELPHLVRGRISSSVPIANKYIDQFPKEKTALMARFVAFITGSIAGVLLILTLFDSEALVNFELTANRTIFFYMGIFGAIFEISRRMIPDEHLIFEPEILLRQVVEHTHYFPSEWHGQLHTDEVRAQFCQLFDYKVSLFLQELISVIFTPVILGFSLPSSAEQIVDFFREFSVHVDGLGYVCSFAQFDFERHGNVKYGAPTKIEDDYYLSKEGKMEKSFINFKANNPNWEPNEMSGSMYLSRLTAFQNTKNRSGEPSRRATPLQTNESPKAWNDDVNDDDGDEVDHDYPQTMGQHGQLHQDEQQQQQQQQQQQATTDDEDIMEQAYSPTGFAFQRTHFVPTIQPSSMEFSEPPSTKPPPTQLNQYGVPEGRIPSNLGDSFERPRTDAPLVGNMNNGDGEDEDDDDEILDPNQVPGMMGLLNQFYDLNNKPTV</sequence>
<dbReference type="Proteomes" id="UP000193560">
    <property type="component" value="Unassembled WGS sequence"/>
</dbReference>
<evidence type="ECO:0000313" key="21">
    <source>
        <dbReference type="Proteomes" id="UP000193560"/>
    </source>
</evidence>
<organism evidence="20 21">
    <name type="scientific">Absidia repens</name>
    <dbReference type="NCBI Taxonomy" id="90262"/>
    <lineage>
        <taxon>Eukaryota</taxon>
        <taxon>Fungi</taxon>
        <taxon>Fungi incertae sedis</taxon>
        <taxon>Mucoromycota</taxon>
        <taxon>Mucoromycotina</taxon>
        <taxon>Mucoromycetes</taxon>
        <taxon>Mucorales</taxon>
        <taxon>Cunninghamellaceae</taxon>
        <taxon>Absidia</taxon>
    </lineage>
</organism>
<dbReference type="AlphaFoldDB" id="A0A1X2IGY1"/>
<evidence type="ECO:0000256" key="17">
    <source>
        <dbReference type="ARBA" id="ARBA00024631"/>
    </source>
</evidence>
<dbReference type="OrthoDB" id="2020634at2759"/>
<feature type="transmembrane region" description="Helical" evidence="18">
    <location>
        <begin position="204"/>
        <end position="221"/>
    </location>
</feature>
<dbReference type="GO" id="GO:0034045">
    <property type="term" value="C:phagophore assembly site membrane"/>
    <property type="evidence" value="ECO:0007669"/>
    <property type="project" value="UniProtKB-SubCell"/>
</dbReference>
<feature type="region of interest" description="Disordered" evidence="19">
    <location>
        <begin position="79"/>
        <end position="112"/>
    </location>
</feature>
<dbReference type="GO" id="GO:0030659">
    <property type="term" value="C:cytoplasmic vesicle membrane"/>
    <property type="evidence" value="ECO:0007669"/>
    <property type="project" value="UniProtKB-SubCell"/>
</dbReference>
<dbReference type="GO" id="GO:0034497">
    <property type="term" value="P:protein localization to phagophore assembly site"/>
    <property type="evidence" value="ECO:0007669"/>
    <property type="project" value="TreeGrafter"/>
</dbReference>
<evidence type="ECO:0000256" key="10">
    <source>
        <dbReference type="ARBA" id="ARBA00023006"/>
    </source>
</evidence>
<feature type="compositionally biased region" description="Acidic residues" evidence="19">
    <location>
        <begin position="815"/>
        <end position="824"/>
    </location>
</feature>
<dbReference type="InterPro" id="IPR007241">
    <property type="entry name" value="Autophagy-rel_prot_9"/>
</dbReference>
<comment type="catalytic activity">
    <reaction evidence="15">
        <text>a 1,2-diacyl-sn-glycero-3-phosphoethanolamine(in) = a 1,2-diacyl-sn-glycero-3-phosphoethanolamine(out)</text>
        <dbReference type="Rhea" id="RHEA:38895"/>
        <dbReference type="ChEBI" id="CHEBI:64612"/>
    </reaction>
</comment>
<comment type="subcellular location">
    <subcellularLocation>
        <location evidence="1">Cytoplasmic vesicle membrane</location>
        <topology evidence="1">Multi-pass membrane protein</topology>
    </subcellularLocation>
    <subcellularLocation>
        <location evidence="2">Endoplasmic reticulum membrane</location>
        <topology evidence="2">Multi-pass membrane protein</topology>
    </subcellularLocation>
    <subcellularLocation>
        <location evidence="4">Golgi apparatus membrane</location>
        <topology evidence="4">Multi-pass membrane protein</topology>
    </subcellularLocation>
    <subcellularLocation>
        <location evidence="3 18">Preautophagosomal structure membrane</location>
        <topology evidence="3 18">Multi-pass membrane protein</topology>
    </subcellularLocation>
</comment>
<evidence type="ECO:0000256" key="15">
    <source>
        <dbReference type="ARBA" id="ARBA00024615"/>
    </source>
</evidence>
<evidence type="ECO:0000256" key="2">
    <source>
        <dbReference type="ARBA" id="ARBA00004477"/>
    </source>
</evidence>
<keyword evidence="11" id="KW-0333">Golgi apparatus</keyword>
<evidence type="ECO:0000256" key="6">
    <source>
        <dbReference type="ARBA" id="ARBA00018074"/>
    </source>
</evidence>
<proteinExistence type="inferred from homology"/>
<evidence type="ECO:0000256" key="1">
    <source>
        <dbReference type="ARBA" id="ARBA00004439"/>
    </source>
</evidence>
<feature type="compositionally biased region" description="Low complexity" evidence="19">
    <location>
        <begin position="721"/>
        <end position="731"/>
    </location>
</feature>
<dbReference type="PANTHER" id="PTHR13038:SF10">
    <property type="entry name" value="AUTOPHAGY-RELATED PROTEIN 9"/>
    <property type="match status" value="1"/>
</dbReference>
<keyword evidence="13 18" id="KW-0472">Membrane</keyword>
<feature type="region of interest" description="Disordered" evidence="19">
    <location>
        <begin position="1"/>
        <end position="41"/>
    </location>
</feature>
<dbReference type="EMBL" id="MCGE01000011">
    <property type="protein sequence ID" value="ORZ16327.1"/>
    <property type="molecule type" value="Genomic_DNA"/>
</dbReference>
<evidence type="ECO:0000256" key="11">
    <source>
        <dbReference type="ARBA" id="ARBA00023034"/>
    </source>
</evidence>
<feature type="region of interest" description="Disordered" evidence="19">
    <location>
        <begin position="666"/>
        <end position="737"/>
    </location>
</feature>
<dbReference type="GO" id="GO:0061709">
    <property type="term" value="P:reticulophagy"/>
    <property type="evidence" value="ECO:0007669"/>
    <property type="project" value="TreeGrafter"/>
</dbReference>
<comment type="catalytic activity">
    <reaction evidence="17">
        <text>a 1,2-diacyl-sn-glycero-3-phosphocholine(in) = a 1,2-diacyl-sn-glycero-3-phosphocholine(out)</text>
        <dbReference type="Rhea" id="RHEA:38571"/>
        <dbReference type="ChEBI" id="CHEBI:57643"/>
    </reaction>
</comment>
<comment type="similarity">
    <text evidence="5 18">Belongs to the ATG9 family.</text>
</comment>